<comment type="caution">
    <text evidence="1">The sequence shown here is derived from an EMBL/GenBank/DDBJ whole genome shotgun (WGS) entry which is preliminary data.</text>
</comment>
<proteinExistence type="predicted"/>
<name>A0A8J2Y8Q9_9FLAO</name>
<reference evidence="1" key="2">
    <citation type="submission" date="2020-09" db="EMBL/GenBank/DDBJ databases">
        <authorList>
            <person name="Sun Q."/>
            <person name="Zhou Y."/>
        </authorList>
    </citation>
    <scope>NUCLEOTIDE SEQUENCE</scope>
    <source>
        <strain evidence="1">CGMCC 1.12924</strain>
    </source>
</reference>
<accession>A0A8J2Y8Q9</accession>
<protein>
    <recommendedName>
        <fullName evidence="3">Alpha-ketoglutarate decarboxylase</fullName>
    </recommendedName>
</protein>
<dbReference type="AlphaFoldDB" id="A0A8J2Y8Q9"/>
<evidence type="ECO:0008006" key="3">
    <source>
        <dbReference type="Google" id="ProtNLM"/>
    </source>
</evidence>
<reference evidence="1" key="1">
    <citation type="journal article" date="2014" name="Int. J. Syst. Evol. Microbiol.">
        <title>Complete genome sequence of Corynebacterium casei LMG S-19264T (=DSM 44701T), isolated from a smear-ripened cheese.</title>
        <authorList>
            <consortium name="US DOE Joint Genome Institute (JGI-PGF)"/>
            <person name="Walter F."/>
            <person name="Albersmeier A."/>
            <person name="Kalinowski J."/>
            <person name="Ruckert C."/>
        </authorList>
    </citation>
    <scope>NUCLEOTIDE SEQUENCE</scope>
    <source>
        <strain evidence="1">CGMCC 1.12924</strain>
    </source>
</reference>
<organism evidence="1 2">
    <name type="scientific">Planktosalinus lacus</name>
    <dbReference type="NCBI Taxonomy" id="1526573"/>
    <lineage>
        <taxon>Bacteria</taxon>
        <taxon>Pseudomonadati</taxon>
        <taxon>Bacteroidota</taxon>
        <taxon>Flavobacteriia</taxon>
        <taxon>Flavobacteriales</taxon>
        <taxon>Flavobacteriaceae</taxon>
        <taxon>Planktosalinus</taxon>
    </lineage>
</organism>
<evidence type="ECO:0000313" key="1">
    <source>
        <dbReference type="EMBL" id="GGD82458.1"/>
    </source>
</evidence>
<keyword evidence="2" id="KW-1185">Reference proteome</keyword>
<dbReference type="Proteomes" id="UP000652231">
    <property type="component" value="Unassembled WGS sequence"/>
</dbReference>
<gene>
    <name evidence="1" type="ORF">GCM10011312_03350</name>
</gene>
<dbReference type="EMBL" id="BMGK01000001">
    <property type="protein sequence ID" value="GGD82458.1"/>
    <property type="molecule type" value="Genomic_DNA"/>
</dbReference>
<evidence type="ECO:0000313" key="2">
    <source>
        <dbReference type="Proteomes" id="UP000652231"/>
    </source>
</evidence>
<sequence>MSVLLVSVYSYSQKDKSSATKNNNQFWEEVNFGGGLGLNFGSGYFMFSISPSAIYSFNEQFSAGLGLSYMHLKEKRFNHYNYNAYGGGLIFLYHPIREIQLSVEPEGTYVVYNYLATSTGRETDRFFQEALFLGAGFRTGNITIGARYNVLYNESRNVYGSALLPFVRVYF</sequence>